<feature type="compositionally biased region" description="Low complexity" evidence="1">
    <location>
        <begin position="41"/>
        <end position="50"/>
    </location>
</feature>
<evidence type="ECO:0000256" key="2">
    <source>
        <dbReference type="SAM" id="Phobius"/>
    </source>
</evidence>
<sequence>MTRGWWLVVGGAAVAVVGLVVLGLGVPRGEDATPDGSDSETTTTARTATASPGPGWLRPTNGLGDASSGGGEPEDGQPEQQAADHGPGTAPWWRRVPPVAGTLRTIDGRRIGHATVLASDGDTLTVTVVGDGRLPRTATRAVLTEDDRFVVELGSVTSGVRGAGFVLKAADADQLPDPVTTLELRDAEGRTIATATLLPV</sequence>
<proteinExistence type="predicted"/>
<organism evidence="3 4">
    <name type="scientific">Curtobacterium luteum</name>
    <dbReference type="NCBI Taxonomy" id="33881"/>
    <lineage>
        <taxon>Bacteria</taxon>
        <taxon>Bacillati</taxon>
        <taxon>Actinomycetota</taxon>
        <taxon>Actinomycetes</taxon>
        <taxon>Micrococcales</taxon>
        <taxon>Microbacteriaceae</taxon>
        <taxon>Curtobacterium</taxon>
    </lineage>
</organism>
<dbReference type="RefSeq" id="WP_058725625.1">
    <property type="nucleotide sequence ID" value="NZ_LDQC01000043.1"/>
</dbReference>
<feature type="region of interest" description="Disordered" evidence="1">
    <location>
        <begin position="27"/>
        <end position="95"/>
    </location>
</feature>
<reference evidence="3 4" key="1">
    <citation type="journal article" date="2016" name="Front. Microbiol.">
        <title>Genomic Resource of Rice Seed Associated Bacteria.</title>
        <authorList>
            <person name="Midha S."/>
            <person name="Bansal K."/>
            <person name="Sharma S."/>
            <person name="Kumar N."/>
            <person name="Patil P.P."/>
            <person name="Chaudhry V."/>
            <person name="Patil P.B."/>
        </authorList>
    </citation>
    <scope>NUCLEOTIDE SEQUENCE [LARGE SCALE GENOMIC DNA]</scope>
    <source>
        <strain evidence="3 4">NS184</strain>
    </source>
</reference>
<keyword evidence="2" id="KW-0472">Membrane</keyword>
<keyword evidence="2" id="KW-1133">Transmembrane helix</keyword>
<dbReference type="AlphaFoldDB" id="A0A175RTQ9"/>
<dbReference type="OrthoDB" id="5018106at2"/>
<dbReference type="PATRIC" id="fig|33881.3.peg.1966"/>
<protein>
    <submittedName>
        <fullName evidence="3">Uncharacterized protein</fullName>
    </submittedName>
</protein>
<gene>
    <name evidence="3" type="ORF">NS184_08210</name>
</gene>
<evidence type="ECO:0000256" key="1">
    <source>
        <dbReference type="SAM" id="MobiDB-lite"/>
    </source>
</evidence>
<dbReference type="STRING" id="33881.NS184_08210"/>
<dbReference type="EMBL" id="LDQC01000043">
    <property type="protein sequence ID" value="KTR07096.1"/>
    <property type="molecule type" value="Genomic_DNA"/>
</dbReference>
<keyword evidence="2" id="KW-0812">Transmembrane</keyword>
<evidence type="ECO:0000313" key="3">
    <source>
        <dbReference type="EMBL" id="KTR07096.1"/>
    </source>
</evidence>
<evidence type="ECO:0000313" key="4">
    <source>
        <dbReference type="Proteomes" id="UP000078252"/>
    </source>
</evidence>
<dbReference type="Proteomes" id="UP000078252">
    <property type="component" value="Unassembled WGS sequence"/>
</dbReference>
<accession>A0A175RTQ9</accession>
<feature type="transmembrane region" description="Helical" evidence="2">
    <location>
        <begin position="6"/>
        <end position="26"/>
    </location>
</feature>
<name>A0A175RTQ9_9MICO</name>
<comment type="caution">
    <text evidence="3">The sequence shown here is derived from an EMBL/GenBank/DDBJ whole genome shotgun (WGS) entry which is preliminary data.</text>
</comment>